<feature type="region of interest" description="Disordered" evidence="1">
    <location>
        <begin position="97"/>
        <end position="119"/>
    </location>
</feature>
<sequence length="119" mass="13477">MECSGNPIQLCRYCGDAPCEWQQYSKDIIGSRLRMLSPHKRRDSRRTKRALSQLYYYLKHGSFPKTTKVALPLCMEKQIVNLNNTIRRVCAAASPDVAAHNASSAERTESEDDVSASRK</sequence>
<accession>W2ZVT0</accession>
<dbReference type="OrthoDB" id="126349at2759"/>
<reference evidence="2 3" key="1">
    <citation type="submission" date="2013-11" db="EMBL/GenBank/DDBJ databases">
        <title>The Genome Sequence of Phytophthora parasitica P10297.</title>
        <authorList>
            <consortium name="The Broad Institute Genomics Platform"/>
            <person name="Russ C."/>
            <person name="Tyler B."/>
            <person name="Panabieres F."/>
            <person name="Shan W."/>
            <person name="Tripathy S."/>
            <person name="Grunwald N."/>
            <person name="Machado M."/>
            <person name="Johnson C.S."/>
            <person name="Walker B."/>
            <person name="Young S.K."/>
            <person name="Zeng Q."/>
            <person name="Gargeya S."/>
            <person name="Fitzgerald M."/>
            <person name="Haas B."/>
            <person name="Abouelleil A."/>
            <person name="Allen A.W."/>
            <person name="Alvarado L."/>
            <person name="Arachchi H.M."/>
            <person name="Berlin A.M."/>
            <person name="Chapman S.B."/>
            <person name="Gainer-Dewar J."/>
            <person name="Goldberg J."/>
            <person name="Griggs A."/>
            <person name="Gujja S."/>
            <person name="Hansen M."/>
            <person name="Howarth C."/>
            <person name="Imamovic A."/>
            <person name="Ireland A."/>
            <person name="Larimer J."/>
            <person name="McCowan C."/>
            <person name="Murphy C."/>
            <person name="Pearson M."/>
            <person name="Poon T.W."/>
            <person name="Priest M."/>
            <person name="Roberts A."/>
            <person name="Saif S."/>
            <person name="Shea T."/>
            <person name="Sisk P."/>
            <person name="Sykes S."/>
            <person name="Wortman J."/>
            <person name="Nusbaum C."/>
            <person name="Birren B."/>
        </authorList>
    </citation>
    <scope>NUCLEOTIDE SEQUENCE [LARGE SCALE GENOMIC DNA]</scope>
    <source>
        <strain evidence="2 3">P10297</strain>
    </source>
</reference>
<evidence type="ECO:0000313" key="3">
    <source>
        <dbReference type="Proteomes" id="UP000018948"/>
    </source>
</evidence>
<dbReference type="AlphaFoldDB" id="W2ZVT0"/>
<comment type="caution">
    <text evidence="2">The sequence shown here is derived from an EMBL/GenBank/DDBJ whole genome shotgun (WGS) entry which is preliminary data.</text>
</comment>
<proteinExistence type="predicted"/>
<evidence type="ECO:0000256" key="1">
    <source>
        <dbReference type="SAM" id="MobiDB-lite"/>
    </source>
</evidence>
<gene>
    <name evidence="2" type="ORF">F442_03457</name>
</gene>
<dbReference type="EMBL" id="ANIY01000819">
    <property type="protein sequence ID" value="ETP51408.1"/>
    <property type="molecule type" value="Genomic_DNA"/>
</dbReference>
<name>W2ZVT0_PHYNI</name>
<protein>
    <submittedName>
        <fullName evidence="2">Uncharacterized protein</fullName>
    </submittedName>
</protein>
<organism evidence="2 3">
    <name type="scientific">Phytophthora nicotianae P10297</name>
    <dbReference type="NCBI Taxonomy" id="1317064"/>
    <lineage>
        <taxon>Eukaryota</taxon>
        <taxon>Sar</taxon>
        <taxon>Stramenopiles</taxon>
        <taxon>Oomycota</taxon>
        <taxon>Peronosporomycetes</taxon>
        <taxon>Peronosporales</taxon>
        <taxon>Peronosporaceae</taxon>
        <taxon>Phytophthora</taxon>
    </lineage>
</organism>
<feature type="compositionally biased region" description="Acidic residues" evidence="1">
    <location>
        <begin position="109"/>
        <end position="119"/>
    </location>
</feature>
<evidence type="ECO:0000313" key="2">
    <source>
        <dbReference type="EMBL" id="ETP51408.1"/>
    </source>
</evidence>
<dbReference type="Proteomes" id="UP000018948">
    <property type="component" value="Unassembled WGS sequence"/>
</dbReference>